<evidence type="ECO:0000256" key="2">
    <source>
        <dbReference type="ARBA" id="ARBA00022475"/>
    </source>
</evidence>
<comment type="caution">
    <text evidence="9">The sequence shown here is derived from an EMBL/GenBank/DDBJ whole genome shotgun (WGS) entry which is preliminary data.</text>
</comment>
<keyword evidence="4 7" id="KW-1133">Transmembrane helix</keyword>
<feature type="transmembrane region" description="Helical" evidence="7">
    <location>
        <begin position="112"/>
        <end position="134"/>
    </location>
</feature>
<dbReference type="AlphaFoldDB" id="A0A6N7RKA4"/>
<dbReference type="Pfam" id="PF00482">
    <property type="entry name" value="T2SSF"/>
    <property type="match status" value="1"/>
</dbReference>
<evidence type="ECO:0000313" key="9">
    <source>
        <dbReference type="EMBL" id="MRX81646.1"/>
    </source>
</evidence>
<keyword evidence="3 7" id="KW-0812">Transmembrane</keyword>
<name>A0A6N7RKA4_9ACTN</name>
<dbReference type="RefSeq" id="WP_154332540.1">
    <property type="nucleotide sequence ID" value="NZ_VTFY01000002.1"/>
</dbReference>
<evidence type="ECO:0000259" key="8">
    <source>
        <dbReference type="Pfam" id="PF00482"/>
    </source>
</evidence>
<feature type="transmembrane region" description="Helical" evidence="7">
    <location>
        <begin position="6"/>
        <end position="26"/>
    </location>
</feature>
<feature type="domain" description="Type II secretion system protein GspF" evidence="8">
    <location>
        <begin position="177"/>
        <end position="300"/>
    </location>
</feature>
<evidence type="ECO:0000256" key="7">
    <source>
        <dbReference type="SAM" id="Phobius"/>
    </source>
</evidence>
<dbReference type="PANTHER" id="PTHR35007">
    <property type="entry name" value="INTEGRAL MEMBRANE PROTEIN-RELATED"/>
    <property type="match status" value="1"/>
</dbReference>
<accession>A0A6N7RKA4</accession>
<evidence type="ECO:0000256" key="1">
    <source>
        <dbReference type="ARBA" id="ARBA00004651"/>
    </source>
</evidence>
<organism evidence="9 10">
    <name type="scientific">Eggerthella guodeyinii</name>
    <dbReference type="NCBI Taxonomy" id="2690837"/>
    <lineage>
        <taxon>Bacteria</taxon>
        <taxon>Bacillati</taxon>
        <taxon>Actinomycetota</taxon>
        <taxon>Coriobacteriia</taxon>
        <taxon>Eggerthellales</taxon>
        <taxon>Eggerthellaceae</taxon>
        <taxon>Eggerthella</taxon>
    </lineage>
</organism>
<dbReference type="GO" id="GO:0005886">
    <property type="term" value="C:plasma membrane"/>
    <property type="evidence" value="ECO:0007669"/>
    <property type="project" value="UniProtKB-SubCell"/>
</dbReference>
<comment type="subcellular location">
    <subcellularLocation>
        <location evidence="1">Cell membrane</location>
        <topology evidence="1">Multi-pass membrane protein</topology>
    </subcellularLocation>
</comment>
<keyword evidence="10" id="KW-1185">Reference proteome</keyword>
<evidence type="ECO:0000256" key="4">
    <source>
        <dbReference type="ARBA" id="ARBA00022989"/>
    </source>
</evidence>
<protein>
    <recommendedName>
        <fullName evidence="8">Type II secretion system protein GspF domain-containing protein</fullName>
    </recommendedName>
</protein>
<reference evidence="10" key="1">
    <citation type="submission" date="2019-08" db="EMBL/GenBank/DDBJ databases">
        <title>Arthrobacter sp. nov., isolated from plateau pika and Tibetan wild ass.</title>
        <authorList>
            <person name="Ge Y."/>
        </authorList>
    </citation>
    <scope>NUCLEOTIDE SEQUENCE [LARGE SCALE GENOMIC DNA]</scope>
    <source>
        <strain evidence="10">HF-4214</strain>
    </source>
</reference>
<sequence length="313" mass="33354">MIALIVIIGVSLASALVFGGVLSKAFPSARSERKGPISPEPSSGGGLIARMRGEDSSASKKSAGSTSGQTQSFSSRIADAVSRFVPMAEGAREEDRNWLVYSGVKMTASSFWAFRVISLTGGVVAGLFAAASLADPLRSVSVFILCVILGSQVPMFYITARRAEWRRQLDEDLPDALDLMSVAVSAGSTFESALRVVAERMDGKLAESFEDVVEESRYSSRNRALANFAARSGVESLQVFAASLAQAEASGAPLLDILQEQAGSARTMRRLHIEEKANALQVKMLMPMLVFVFPVLVIILCAPLIGQVLTMLG</sequence>
<keyword evidence="5 7" id="KW-0472">Membrane</keyword>
<keyword evidence="2" id="KW-1003">Cell membrane</keyword>
<dbReference type="EMBL" id="VTFY01000002">
    <property type="protein sequence ID" value="MRX81646.1"/>
    <property type="molecule type" value="Genomic_DNA"/>
</dbReference>
<evidence type="ECO:0000256" key="6">
    <source>
        <dbReference type="SAM" id="MobiDB-lite"/>
    </source>
</evidence>
<gene>
    <name evidence="9" type="ORF">GJG86_03945</name>
</gene>
<feature type="region of interest" description="Disordered" evidence="6">
    <location>
        <begin position="30"/>
        <end position="50"/>
    </location>
</feature>
<feature type="transmembrane region" description="Helical" evidence="7">
    <location>
        <begin position="140"/>
        <end position="160"/>
    </location>
</feature>
<evidence type="ECO:0000256" key="5">
    <source>
        <dbReference type="ARBA" id="ARBA00023136"/>
    </source>
</evidence>
<dbReference type="PANTHER" id="PTHR35007:SF2">
    <property type="entry name" value="PILUS ASSEMBLE PROTEIN"/>
    <property type="match status" value="1"/>
</dbReference>
<evidence type="ECO:0000256" key="3">
    <source>
        <dbReference type="ARBA" id="ARBA00022692"/>
    </source>
</evidence>
<dbReference type="InterPro" id="IPR018076">
    <property type="entry name" value="T2SS_GspF_dom"/>
</dbReference>
<dbReference type="Proteomes" id="UP000438093">
    <property type="component" value="Unassembled WGS sequence"/>
</dbReference>
<evidence type="ECO:0000313" key="10">
    <source>
        <dbReference type="Proteomes" id="UP000438093"/>
    </source>
</evidence>
<feature type="transmembrane region" description="Helical" evidence="7">
    <location>
        <begin position="285"/>
        <end position="305"/>
    </location>
</feature>
<proteinExistence type="predicted"/>